<sequence length="135" mass="15334">MVVSHALLAVGYSDTSQAFIVRNSWGENWGDHGYCYIPYDYMTNSNYCFDAWTIRKLDSNDFGADHWDNRDEVDYCSAKTEQDEDGDGQADIEEFEENDDGRGRRGGGDPTSDGDGNREGYSNEDNYDDEGENYD</sequence>
<dbReference type="Gene3D" id="3.90.70.10">
    <property type="entry name" value="Cysteine proteinases"/>
    <property type="match status" value="1"/>
</dbReference>
<dbReference type="EMBL" id="CAJNOQ010018665">
    <property type="protein sequence ID" value="CAF1433694.1"/>
    <property type="molecule type" value="Genomic_DNA"/>
</dbReference>
<gene>
    <name evidence="3" type="ORF">GPM918_LOCUS34104</name>
    <name evidence="4" type="ORF">SRO942_LOCUS34800</name>
</gene>
<protein>
    <recommendedName>
        <fullName evidence="2">Peptidase C1A papain C-terminal domain-containing protein</fullName>
    </recommendedName>
</protein>
<evidence type="ECO:0000313" key="4">
    <source>
        <dbReference type="EMBL" id="CAF4311691.1"/>
    </source>
</evidence>
<evidence type="ECO:0000313" key="3">
    <source>
        <dbReference type="EMBL" id="CAF1433694.1"/>
    </source>
</evidence>
<dbReference type="AlphaFoldDB" id="A0A815NLJ4"/>
<keyword evidence="5" id="KW-1185">Reference proteome</keyword>
<proteinExistence type="predicted"/>
<dbReference type="OrthoDB" id="10063251at2759"/>
<dbReference type="EMBL" id="CAJOBC010084100">
    <property type="protein sequence ID" value="CAF4311691.1"/>
    <property type="molecule type" value="Genomic_DNA"/>
</dbReference>
<evidence type="ECO:0000256" key="1">
    <source>
        <dbReference type="SAM" id="MobiDB-lite"/>
    </source>
</evidence>
<dbReference type="GO" id="GO:0006508">
    <property type="term" value="P:proteolysis"/>
    <property type="evidence" value="ECO:0007669"/>
    <property type="project" value="InterPro"/>
</dbReference>
<feature type="domain" description="Peptidase C1A papain C-terminal" evidence="2">
    <location>
        <begin position="3"/>
        <end position="40"/>
    </location>
</feature>
<dbReference type="InterPro" id="IPR025660">
    <property type="entry name" value="Pept_his_AS"/>
</dbReference>
<organism evidence="3 5">
    <name type="scientific">Didymodactylos carnosus</name>
    <dbReference type="NCBI Taxonomy" id="1234261"/>
    <lineage>
        <taxon>Eukaryota</taxon>
        <taxon>Metazoa</taxon>
        <taxon>Spiralia</taxon>
        <taxon>Gnathifera</taxon>
        <taxon>Rotifera</taxon>
        <taxon>Eurotatoria</taxon>
        <taxon>Bdelloidea</taxon>
        <taxon>Philodinida</taxon>
        <taxon>Philodinidae</taxon>
        <taxon>Didymodactylos</taxon>
    </lineage>
</organism>
<dbReference type="Pfam" id="PF00112">
    <property type="entry name" value="Peptidase_C1"/>
    <property type="match status" value="1"/>
</dbReference>
<accession>A0A815NLJ4</accession>
<name>A0A815NLJ4_9BILA</name>
<dbReference type="GO" id="GO:0008234">
    <property type="term" value="F:cysteine-type peptidase activity"/>
    <property type="evidence" value="ECO:0007669"/>
    <property type="project" value="InterPro"/>
</dbReference>
<dbReference type="Proteomes" id="UP000681722">
    <property type="component" value="Unassembled WGS sequence"/>
</dbReference>
<feature type="compositionally biased region" description="Acidic residues" evidence="1">
    <location>
        <begin position="125"/>
        <end position="135"/>
    </location>
</feature>
<evidence type="ECO:0000259" key="2">
    <source>
        <dbReference type="Pfam" id="PF00112"/>
    </source>
</evidence>
<dbReference type="InterPro" id="IPR038765">
    <property type="entry name" value="Papain-like_cys_pep_sf"/>
</dbReference>
<dbReference type="SUPFAM" id="SSF54001">
    <property type="entry name" value="Cysteine proteinases"/>
    <property type="match status" value="1"/>
</dbReference>
<dbReference type="InterPro" id="IPR000668">
    <property type="entry name" value="Peptidase_C1A_C"/>
</dbReference>
<evidence type="ECO:0000313" key="5">
    <source>
        <dbReference type="Proteomes" id="UP000663829"/>
    </source>
</evidence>
<dbReference type="Proteomes" id="UP000663829">
    <property type="component" value="Unassembled WGS sequence"/>
</dbReference>
<reference evidence="3" key="1">
    <citation type="submission" date="2021-02" db="EMBL/GenBank/DDBJ databases">
        <authorList>
            <person name="Nowell W R."/>
        </authorList>
    </citation>
    <scope>NUCLEOTIDE SEQUENCE</scope>
</reference>
<feature type="compositionally biased region" description="Acidic residues" evidence="1">
    <location>
        <begin position="82"/>
        <end position="99"/>
    </location>
</feature>
<feature type="region of interest" description="Disordered" evidence="1">
    <location>
        <begin position="75"/>
        <end position="135"/>
    </location>
</feature>
<comment type="caution">
    <text evidence="3">The sequence shown here is derived from an EMBL/GenBank/DDBJ whole genome shotgun (WGS) entry which is preliminary data.</text>
</comment>
<dbReference type="PROSITE" id="PS00639">
    <property type="entry name" value="THIOL_PROTEASE_HIS"/>
    <property type="match status" value="1"/>
</dbReference>